<organism evidence="2 3">
    <name type="scientific">Zymoseptoria tritici (strain CBS 115943 / IPO323)</name>
    <name type="common">Speckled leaf blotch fungus</name>
    <name type="synonym">Septoria tritici</name>
    <dbReference type="NCBI Taxonomy" id="336722"/>
    <lineage>
        <taxon>Eukaryota</taxon>
        <taxon>Fungi</taxon>
        <taxon>Dikarya</taxon>
        <taxon>Ascomycota</taxon>
        <taxon>Pezizomycotina</taxon>
        <taxon>Dothideomycetes</taxon>
        <taxon>Dothideomycetidae</taxon>
        <taxon>Mycosphaerellales</taxon>
        <taxon>Mycosphaerellaceae</taxon>
        <taxon>Zymoseptoria</taxon>
    </lineage>
</organism>
<dbReference type="RefSeq" id="XP_003853800.1">
    <property type="nucleotide sequence ID" value="XM_003853752.1"/>
</dbReference>
<keyword evidence="3" id="KW-1185">Reference proteome</keyword>
<proteinExistence type="predicted"/>
<feature type="chain" id="PRO_5003391428" description="Apple domain-containing protein" evidence="1">
    <location>
        <begin position="19"/>
        <end position="137"/>
    </location>
</feature>
<name>F9X7Q9_ZYMTI</name>
<protein>
    <recommendedName>
        <fullName evidence="4">Apple domain-containing protein</fullName>
    </recommendedName>
</protein>
<evidence type="ECO:0000313" key="2">
    <source>
        <dbReference type="EMBL" id="EGP88776.1"/>
    </source>
</evidence>
<dbReference type="InParanoid" id="F9X7Q9"/>
<evidence type="ECO:0000313" key="3">
    <source>
        <dbReference type="Proteomes" id="UP000008062"/>
    </source>
</evidence>
<evidence type="ECO:0000256" key="1">
    <source>
        <dbReference type="SAM" id="SignalP"/>
    </source>
</evidence>
<keyword evidence="1" id="KW-0732">Signal</keyword>
<evidence type="ECO:0008006" key="4">
    <source>
        <dbReference type="Google" id="ProtNLM"/>
    </source>
</evidence>
<dbReference type="EMBL" id="CM001198">
    <property type="protein sequence ID" value="EGP88776.1"/>
    <property type="molecule type" value="Genomic_DNA"/>
</dbReference>
<gene>
    <name evidence="2" type="ORF">MYCGRDRAFT_91642</name>
</gene>
<accession>F9X7Q9</accession>
<dbReference type="Proteomes" id="UP000008062">
    <property type="component" value="Chromosome 3"/>
</dbReference>
<reference evidence="2 3" key="1">
    <citation type="journal article" date="2011" name="PLoS Genet.">
        <title>Finished genome of the fungal wheat pathogen Mycosphaerella graminicola reveals dispensome structure, chromosome plasticity, and stealth pathogenesis.</title>
        <authorList>
            <person name="Goodwin S.B."/>
            <person name="Ben M'barek S."/>
            <person name="Dhillon B."/>
            <person name="Wittenberg A.H.J."/>
            <person name="Crane C.F."/>
            <person name="Hane J.K."/>
            <person name="Foster A.J."/>
            <person name="Van der Lee T.A.J."/>
            <person name="Grimwood J."/>
            <person name="Aerts A."/>
            <person name="Antoniw J."/>
            <person name="Bailey A."/>
            <person name="Bluhm B."/>
            <person name="Bowler J."/>
            <person name="Bristow J."/>
            <person name="van der Burgt A."/>
            <person name="Canto-Canche B."/>
            <person name="Churchill A.C.L."/>
            <person name="Conde-Ferraez L."/>
            <person name="Cools H.J."/>
            <person name="Coutinho P.M."/>
            <person name="Csukai M."/>
            <person name="Dehal P."/>
            <person name="De Wit P."/>
            <person name="Donzelli B."/>
            <person name="van de Geest H.C."/>
            <person name="van Ham R.C.H.J."/>
            <person name="Hammond-Kosack K.E."/>
            <person name="Henrissat B."/>
            <person name="Kilian A."/>
            <person name="Kobayashi A.K."/>
            <person name="Koopmann E."/>
            <person name="Kourmpetis Y."/>
            <person name="Kuzniar A."/>
            <person name="Lindquist E."/>
            <person name="Lombard V."/>
            <person name="Maliepaard C."/>
            <person name="Martins N."/>
            <person name="Mehrabi R."/>
            <person name="Nap J.P.H."/>
            <person name="Ponomarenko A."/>
            <person name="Rudd J.J."/>
            <person name="Salamov A."/>
            <person name="Schmutz J."/>
            <person name="Schouten H.J."/>
            <person name="Shapiro H."/>
            <person name="Stergiopoulos I."/>
            <person name="Torriani S.F.F."/>
            <person name="Tu H."/>
            <person name="de Vries R.P."/>
            <person name="Waalwijk C."/>
            <person name="Ware S.B."/>
            <person name="Wiebenga A."/>
            <person name="Zwiers L.-H."/>
            <person name="Oliver R.P."/>
            <person name="Grigoriev I.V."/>
            <person name="Kema G.H.J."/>
        </authorList>
    </citation>
    <scope>NUCLEOTIDE SEQUENCE [LARGE SCALE GENOMIC DNA]</scope>
    <source>
        <strain evidence="3">CBS 115943 / IPO323</strain>
    </source>
</reference>
<dbReference type="AlphaFoldDB" id="F9X7Q9"/>
<dbReference type="GeneID" id="13395648"/>
<sequence>MRFLPLLAAALPIGGSLAAAVGIQDAGEVPDVNASLDKRYSTSPKCNVAGYSEEHYTPFQVIKQSKCSPQQCSSYCRQKSKCQSFADSDAAVLTLDSACRLVREVGGNIANVYLPKWPKSRHRARIIKQLRVVLRLW</sequence>
<dbReference type="HOGENOM" id="CLU_1866728_0_0_1"/>
<dbReference type="KEGG" id="ztr:MYCGRDRAFT_91642"/>
<feature type="signal peptide" evidence="1">
    <location>
        <begin position="1"/>
        <end position="18"/>
    </location>
</feature>